<dbReference type="InterPro" id="IPR036259">
    <property type="entry name" value="MFS_trans_sf"/>
</dbReference>
<dbReference type="GO" id="GO:0022857">
    <property type="term" value="F:transmembrane transporter activity"/>
    <property type="evidence" value="ECO:0007669"/>
    <property type="project" value="InterPro"/>
</dbReference>
<dbReference type="GO" id="GO:0016020">
    <property type="term" value="C:membrane"/>
    <property type="evidence" value="ECO:0007669"/>
    <property type="project" value="UniProtKB-SubCell"/>
</dbReference>
<dbReference type="AlphaFoldDB" id="A0A0S4JFS8"/>
<feature type="transmembrane region" description="Helical" evidence="6">
    <location>
        <begin position="90"/>
        <end position="110"/>
    </location>
</feature>
<gene>
    <name evidence="7" type="ORF">BSAL_18610</name>
</gene>
<organism evidence="7 8">
    <name type="scientific">Bodo saltans</name>
    <name type="common">Flagellated protozoan</name>
    <dbReference type="NCBI Taxonomy" id="75058"/>
    <lineage>
        <taxon>Eukaryota</taxon>
        <taxon>Discoba</taxon>
        <taxon>Euglenozoa</taxon>
        <taxon>Kinetoplastea</taxon>
        <taxon>Metakinetoplastina</taxon>
        <taxon>Eubodonida</taxon>
        <taxon>Bodonidae</taxon>
        <taxon>Bodo</taxon>
    </lineage>
</organism>
<feature type="transmembrane region" description="Helical" evidence="6">
    <location>
        <begin position="150"/>
        <end position="173"/>
    </location>
</feature>
<feature type="transmembrane region" description="Helical" evidence="6">
    <location>
        <begin position="28"/>
        <end position="48"/>
    </location>
</feature>
<dbReference type="OrthoDB" id="246221at2759"/>
<dbReference type="PANTHER" id="PTHR23507:SF1">
    <property type="entry name" value="FI18259P1-RELATED"/>
    <property type="match status" value="1"/>
</dbReference>
<keyword evidence="8" id="KW-1185">Reference proteome</keyword>
<evidence type="ECO:0000256" key="6">
    <source>
        <dbReference type="SAM" id="Phobius"/>
    </source>
</evidence>
<evidence type="ECO:0000256" key="2">
    <source>
        <dbReference type="ARBA" id="ARBA00004236"/>
    </source>
</evidence>
<proteinExistence type="predicted"/>
<keyword evidence="4 6" id="KW-1133">Transmembrane helix</keyword>
<feature type="transmembrane region" description="Helical" evidence="6">
    <location>
        <begin position="239"/>
        <end position="261"/>
    </location>
</feature>
<reference evidence="8" key="1">
    <citation type="submission" date="2015-09" db="EMBL/GenBank/DDBJ databases">
        <authorList>
            <consortium name="Pathogen Informatics"/>
        </authorList>
    </citation>
    <scope>NUCLEOTIDE SEQUENCE [LARGE SCALE GENOMIC DNA]</scope>
    <source>
        <strain evidence="8">Lake Konstanz</strain>
    </source>
</reference>
<feature type="transmembrane region" description="Helical" evidence="6">
    <location>
        <begin position="273"/>
        <end position="290"/>
    </location>
</feature>
<dbReference type="SUPFAM" id="SSF103473">
    <property type="entry name" value="MFS general substrate transporter"/>
    <property type="match status" value="1"/>
</dbReference>
<evidence type="ECO:0000256" key="4">
    <source>
        <dbReference type="ARBA" id="ARBA00022989"/>
    </source>
</evidence>
<accession>A0A0S4JFS8</accession>
<dbReference type="InterPro" id="IPR011701">
    <property type="entry name" value="MFS"/>
</dbReference>
<feature type="transmembrane region" description="Helical" evidence="6">
    <location>
        <begin position="402"/>
        <end position="423"/>
    </location>
</feature>
<dbReference type="PRINTS" id="PR01035">
    <property type="entry name" value="TCRTETA"/>
</dbReference>
<comment type="subcellular location">
    <subcellularLocation>
        <location evidence="2">Cell membrane</location>
    </subcellularLocation>
    <subcellularLocation>
        <location evidence="1">Membrane</location>
        <topology evidence="1">Multi-pass membrane protein</topology>
    </subcellularLocation>
</comment>
<dbReference type="Gene3D" id="1.20.1250.20">
    <property type="entry name" value="MFS general substrate transporter like domains"/>
    <property type="match status" value="1"/>
</dbReference>
<feature type="transmembrane region" description="Helical" evidence="6">
    <location>
        <begin position="179"/>
        <end position="201"/>
    </location>
</feature>
<dbReference type="EMBL" id="CYKH01001692">
    <property type="protein sequence ID" value="CUG88980.1"/>
    <property type="molecule type" value="Genomic_DNA"/>
</dbReference>
<keyword evidence="5 6" id="KW-0472">Membrane</keyword>
<keyword evidence="3 6" id="KW-0812">Transmembrane</keyword>
<feature type="transmembrane region" description="Helical" evidence="6">
    <location>
        <begin position="116"/>
        <end position="138"/>
    </location>
</feature>
<dbReference type="PANTHER" id="PTHR23507">
    <property type="entry name" value="ZGC:174356"/>
    <property type="match status" value="1"/>
</dbReference>
<dbReference type="Proteomes" id="UP000051952">
    <property type="component" value="Unassembled WGS sequence"/>
</dbReference>
<dbReference type="OMA" id="LPEMSIM"/>
<evidence type="ECO:0000256" key="5">
    <source>
        <dbReference type="ARBA" id="ARBA00023136"/>
    </source>
</evidence>
<feature type="transmembrane region" description="Helical" evidence="6">
    <location>
        <begin position="60"/>
        <end position="83"/>
    </location>
</feature>
<dbReference type="VEuPathDB" id="TriTrypDB:BSAL_18610"/>
<name>A0A0S4JFS8_BODSA</name>
<evidence type="ECO:0000313" key="8">
    <source>
        <dbReference type="Proteomes" id="UP000051952"/>
    </source>
</evidence>
<protein>
    <submittedName>
        <fullName evidence="7">MFS transporter, putative</fullName>
    </submittedName>
</protein>
<feature type="transmembrane region" description="Helical" evidence="6">
    <location>
        <begin position="327"/>
        <end position="348"/>
    </location>
</feature>
<dbReference type="InterPro" id="IPR001958">
    <property type="entry name" value="Tet-R_TetA/multi-R_MdtG-like"/>
</dbReference>
<feature type="transmembrane region" description="Helical" evidence="6">
    <location>
        <begin position="302"/>
        <end position="321"/>
    </location>
</feature>
<evidence type="ECO:0000256" key="3">
    <source>
        <dbReference type="ARBA" id="ARBA00022692"/>
    </source>
</evidence>
<evidence type="ECO:0000256" key="1">
    <source>
        <dbReference type="ARBA" id="ARBA00004141"/>
    </source>
</evidence>
<evidence type="ECO:0000313" key="7">
    <source>
        <dbReference type="EMBL" id="CUG88980.1"/>
    </source>
</evidence>
<sequence>MMDCTSCGLGNYLSQADPDARKVIHKLCLTWGFIVSSWAAIGATAPLLLKDIVGSADAAWWQGVFTATTAVSGALFCMALGYLSDKSGRLSMLLPWITAFFLSTVCVVYAEVMHSVWFLWVARLPALAVPSAITFAFASDVVHGKEILEAHGLLGATFGVSLLLGSVMCGVVGRYVSRFAALCGASLLATCAAFVAASTVVPPSAMVSSPNGGSPSSAGSARSFVDAARVVQKDPLLRLLIIAFALLRVCNVNSYFMFVLFTNFRLGWQTFDAAIALGLVGSLGVLWQLFGLKYIVQTHDNVVPFLLFSLAVNPITMIGYGVATTSASMYCVVILGSVSGIAASILTAKISVLAAECGAAGMALGLVGSVQNVIEVFASLMFGEVLAWSMRTYGPNDFGLGIPYFINAAAYTCVIAVVCFAHFRYGSSRLQWVGHHDERRHGA</sequence>
<dbReference type="Pfam" id="PF07690">
    <property type="entry name" value="MFS_1"/>
    <property type="match status" value="1"/>
</dbReference>